<dbReference type="InterPro" id="IPR011010">
    <property type="entry name" value="DNA_brk_join_enz"/>
</dbReference>
<comment type="caution">
    <text evidence="2">The sequence shown here is derived from an EMBL/GenBank/DDBJ whole genome shotgun (WGS) entry which is preliminary data.</text>
</comment>
<dbReference type="GO" id="GO:0015074">
    <property type="term" value="P:DNA integration"/>
    <property type="evidence" value="ECO:0007669"/>
    <property type="project" value="InterPro"/>
</dbReference>
<dbReference type="SUPFAM" id="SSF56349">
    <property type="entry name" value="DNA breaking-rejoining enzymes"/>
    <property type="match status" value="1"/>
</dbReference>
<dbReference type="GO" id="GO:0003677">
    <property type="term" value="F:DNA binding"/>
    <property type="evidence" value="ECO:0007669"/>
    <property type="project" value="InterPro"/>
</dbReference>
<dbReference type="Proteomes" id="UP001163846">
    <property type="component" value="Unassembled WGS sequence"/>
</dbReference>
<feature type="non-terminal residue" evidence="2">
    <location>
        <position position="57"/>
    </location>
</feature>
<dbReference type="GO" id="GO:0006310">
    <property type="term" value="P:DNA recombination"/>
    <property type="evidence" value="ECO:0007669"/>
    <property type="project" value="UniProtKB-KW"/>
</dbReference>
<evidence type="ECO:0000256" key="1">
    <source>
        <dbReference type="ARBA" id="ARBA00023172"/>
    </source>
</evidence>
<gene>
    <name evidence="2" type="ORF">F5878DRAFT_493547</name>
</gene>
<accession>A0AA38U423</accession>
<reference evidence="2" key="1">
    <citation type="submission" date="2022-08" db="EMBL/GenBank/DDBJ databases">
        <authorList>
            <consortium name="DOE Joint Genome Institute"/>
            <person name="Min B."/>
            <person name="Riley R."/>
            <person name="Sierra-Patev S."/>
            <person name="Naranjo-Ortiz M."/>
            <person name="Looney B."/>
            <person name="Konkel Z."/>
            <person name="Slot J.C."/>
            <person name="Sakamoto Y."/>
            <person name="Steenwyk J.L."/>
            <person name="Rokas A."/>
            <person name="Carro J."/>
            <person name="Camarero S."/>
            <person name="Ferreira P."/>
            <person name="Molpeceres G."/>
            <person name="Ruiz-Duenas F.J."/>
            <person name="Serrano A."/>
            <person name="Henrissat B."/>
            <person name="Drula E."/>
            <person name="Hughes K.W."/>
            <person name="Mata J.L."/>
            <person name="Ishikawa N.K."/>
            <person name="Vargas-Isla R."/>
            <person name="Ushijima S."/>
            <person name="Smith C.A."/>
            <person name="Ahrendt S."/>
            <person name="Andreopoulos W."/>
            <person name="He G."/>
            <person name="Labutti K."/>
            <person name="Lipzen A."/>
            <person name="Ng V."/>
            <person name="Sandor L."/>
            <person name="Barry K."/>
            <person name="Martinez A.T."/>
            <person name="Xiao Y."/>
            <person name="Gibbons J.G."/>
            <person name="Terashima K."/>
            <person name="Hibbett D.S."/>
            <person name="Grigoriev I.V."/>
        </authorList>
    </citation>
    <scope>NUCLEOTIDE SEQUENCE</scope>
    <source>
        <strain evidence="2">TFB9207</strain>
    </source>
</reference>
<evidence type="ECO:0000313" key="3">
    <source>
        <dbReference type="Proteomes" id="UP001163846"/>
    </source>
</evidence>
<dbReference type="InterPro" id="IPR013762">
    <property type="entry name" value="Integrase-like_cat_sf"/>
</dbReference>
<evidence type="ECO:0000313" key="2">
    <source>
        <dbReference type="EMBL" id="KAJ3831972.1"/>
    </source>
</evidence>
<dbReference type="Gene3D" id="1.10.443.10">
    <property type="entry name" value="Intergrase catalytic core"/>
    <property type="match status" value="1"/>
</dbReference>
<name>A0AA38U423_9AGAR</name>
<dbReference type="AlphaFoldDB" id="A0AA38U423"/>
<sequence length="57" mass="6869">MSKFLFLKDCNRVWSRHNIPRITNHCFRLGRTTHYLVSGVDSKVVQMMGRWKLDEFL</sequence>
<protein>
    <submittedName>
        <fullName evidence="2">Uncharacterized protein</fullName>
    </submittedName>
</protein>
<organism evidence="2 3">
    <name type="scientific">Lentinula raphanica</name>
    <dbReference type="NCBI Taxonomy" id="153919"/>
    <lineage>
        <taxon>Eukaryota</taxon>
        <taxon>Fungi</taxon>
        <taxon>Dikarya</taxon>
        <taxon>Basidiomycota</taxon>
        <taxon>Agaricomycotina</taxon>
        <taxon>Agaricomycetes</taxon>
        <taxon>Agaricomycetidae</taxon>
        <taxon>Agaricales</taxon>
        <taxon>Marasmiineae</taxon>
        <taxon>Omphalotaceae</taxon>
        <taxon>Lentinula</taxon>
    </lineage>
</organism>
<proteinExistence type="predicted"/>
<dbReference type="EMBL" id="MU807135">
    <property type="protein sequence ID" value="KAJ3831972.1"/>
    <property type="molecule type" value="Genomic_DNA"/>
</dbReference>
<keyword evidence="3" id="KW-1185">Reference proteome</keyword>
<keyword evidence="1" id="KW-0233">DNA recombination</keyword>